<dbReference type="AlphaFoldDB" id="A0A9P0NVX8"/>
<keyword evidence="2" id="KW-1185">Reference proteome</keyword>
<evidence type="ECO:0000313" key="2">
    <source>
        <dbReference type="Proteomes" id="UP001152888"/>
    </source>
</evidence>
<gene>
    <name evidence="1" type="ORF">ACAOBT_LOCUS4064</name>
</gene>
<name>A0A9P0NVX8_ACAOB</name>
<protein>
    <submittedName>
        <fullName evidence="1">Uncharacterized protein</fullName>
    </submittedName>
</protein>
<organism evidence="1 2">
    <name type="scientific">Acanthoscelides obtectus</name>
    <name type="common">Bean weevil</name>
    <name type="synonym">Bruchus obtectus</name>
    <dbReference type="NCBI Taxonomy" id="200917"/>
    <lineage>
        <taxon>Eukaryota</taxon>
        <taxon>Metazoa</taxon>
        <taxon>Ecdysozoa</taxon>
        <taxon>Arthropoda</taxon>
        <taxon>Hexapoda</taxon>
        <taxon>Insecta</taxon>
        <taxon>Pterygota</taxon>
        <taxon>Neoptera</taxon>
        <taxon>Endopterygota</taxon>
        <taxon>Coleoptera</taxon>
        <taxon>Polyphaga</taxon>
        <taxon>Cucujiformia</taxon>
        <taxon>Chrysomeloidea</taxon>
        <taxon>Chrysomelidae</taxon>
        <taxon>Bruchinae</taxon>
        <taxon>Bruchini</taxon>
        <taxon>Acanthoscelides</taxon>
    </lineage>
</organism>
<evidence type="ECO:0000313" key="1">
    <source>
        <dbReference type="EMBL" id="CAH1961291.1"/>
    </source>
</evidence>
<comment type="caution">
    <text evidence="1">The sequence shown here is derived from an EMBL/GenBank/DDBJ whole genome shotgun (WGS) entry which is preliminary data.</text>
</comment>
<dbReference type="EMBL" id="CAKOFQ010006693">
    <property type="protein sequence ID" value="CAH1961291.1"/>
    <property type="molecule type" value="Genomic_DNA"/>
</dbReference>
<dbReference type="Proteomes" id="UP001152888">
    <property type="component" value="Unassembled WGS sequence"/>
</dbReference>
<accession>A0A9P0NVX8</accession>
<sequence>MRMRTSVIDISECEYLPPISANENMSSTFKDVNICECVHLSSIFTNANMSAIFANAKMWECVKSVDDIHECECKHNVRCIKYEEKEIMEM</sequence>
<reference evidence="1" key="1">
    <citation type="submission" date="2022-03" db="EMBL/GenBank/DDBJ databases">
        <authorList>
            <person name="Sayadi A."/>
        </authorList>
    </citation>
    <scope>NUCLEOTIDE SEQUENCE</scope>
</reference>
<proteinExistence type="predicted"/>